<feature type="region of interest" description="Disordered" evidence="8">
    <location>
        <begin position="85"/>
        <end position="110"/>
    </location>
</feature>
<keyword evidence="5" id="KW-0496">Mitochondrion</keyword>
<protein>
    <recommendedName>
        <fullName evidence="7">Large ribosomal subunit protein mL40</fullName>
    </recommendedName>
</protein>
<evidence type="ECO:0000313" key="9">
    <source>
        <dbReference type="EMBL" id="CAD9198054.1"/>
    </source>
</evidence>
<keyword evidence="4" id="KW-0689">Ribosomal protein</keyword>
<evidence type="ECO:0000256" key="2">
    <source>
        <dbReference type="ARBA" id="ARBA00009360"/>
    </source>
</evidence>
<evidence type="ECO:0000256" key="1">
    <source>
        <dbReference type="ARBA" id="ARBA00004173"/>
    </source>
</evidence>
<evidence type="ECO:0000256" key="4">
    <source>
        <dbReference type="ARBA" id="ARBA00022980"/>
    </source>
</evidence>
<comment type="similarity">
    <text evidence="2">Belongs to the mitochondrion-specific ribosomal protein mL40 family.</text>
</comment>
<evidence type="ECO:0000256" key="8">
    <source>
        <dbReference type="SAM" id="MobiDB-lite"/>
    </source>
</evidence>
<proteinExistence type="inferred from homology"/>
<dbReference type="InterPro" id="IPR039145">
    <property type="entry name" value="Ribosomal_mL40_metazoa/plant"/>
</dbReference>
<reference evidence="9" key="1">
    <citation type="submission" date="2021-01" db="EMBL/GenBank/DDBJ databases">
        <authorList>
            <person name="Corre E."/>
            <person name="Pelletier E."/>
            <person name="Niang G."/>
            <person name="Scheremetjew M."/>
            <person name="Finn R."/>
            <person name="Kale V."/>
            <person name="Holt S."/>
            <person name="Cochrane G."/>
            <person name="Meng A."/>
            <person name="Brown T."/>
            <person name="Cohen L."/>
        </authorList>
    </citation>
    <scope>NUCLEOTIDE SEQUENCE</scope>
    <source>
        <strain evidence="9">PLY429</strain>
    </source>
</reference>
<accession>A0A7S1SH10</accession>
<organism evidence="9">
    <name type="scientific">Tetraselmis chuii</name>
    <dbReference type="NCBI Taxonomy" id="63592"/>
    <lineage>
        <taxon>Eukaryota</taxon>
        <taxon>Viridiplantae</taxon>
        <taxon>Chlorophyta</taxon>
        <taxon>core chlorophytes</taxon>
        <taxon>Chlorodendrophyceae</taxon>
        <taxon>Chlorodendrales</taxon>
        <taxon>Chlorodendraceae</taxon>
        <taxon>Tetraselmis</taxon>
    </lineage>
</organism>
<dbReference type="GO" id="GO:0005762">
    <property type="term" value="C:mitochondrial large ribosomal subunit"/>
    <property type="evidence" value="ECO:0007669"/>
    <property type="project" value="InterPro"/>
</dbReference>
<sequence length="181" mass="19895">MALAGAARGLCGRLAYGGAARWPNYYALGTCDSLQGVLVSGGARGAKTETKAEKKAKAVQKDEQQSSSLGGKVQQMMKVLEPQKVPQAKLSAGDLEEHKQRGKEFSRKKMAEHRAWQKALSEKLRLKLAAIEALPVALREHAASDDFEPFPLNRWVATDTPPIEGYYESKSGVNDRSKRRR</sequence>
<keyword evidence="6" id="KW-0687">Ribonucleoprotein</keyword>
<gene>
    <name evidence="9" type="ORF">TCHU04912_LOCUS287</name>
</gene>
<dbReference type="PANTHER" id="PTHR13359:SF2">
    <property type="entry name" value="LARGE RIBOSOMAL SUBUNIT PROTEIN ML40"/>
    <property type="match status" value="1"/>
</dbReference>
<evidence type="ECO:0000256" key="5">
    <source>
        <dbReference type="ARBA" id="ARBA00023128"/>
    </source>
</evidence>
<comment type="subcellular location">
    <subcellularLocation>
        <location evidence="1">Mitochondrion</location>
    </subcellularLocation>
</comment>
<dbReference type="InterPro" id="IPR019192">
    <property type="entry name" value="Ribosomal_mL40"/>
</dbReference>
<dbReference type="PANTHER" id="PTHR13359">
    <property type="entry name" value="39S RIBOSOMAL PROTEIN L40, MITOCHONDRIAL"/>
    <property type="match status" value="1"/>
</dbReference>
<feature type="compositionally biased region" description="Basic and acidic residues" evidence="8">
    <location>
        <begin position="95"/>
        <end position="110"/>
    </location>
</feature>
<evidence type="ECO:0000256" key="7">
    <source>
        <dbReference type="ARBA" id="ARBA00035192"/>
    </source>
</evidence>
<evidence type="ECO:0000256" key="6">
    <source>
        <dbReference type="ARBA" id="ARBA00023274"/>
    </source>
</evidence>
<dbReference type="AlphaFoldDB" id="A0A7S1SH10"/>
<feature type="region of interest" description="Disordered" evidence="8">
    <location>
        <begin position="43"/>
        <end position="73"/>
    </location>
</feature>
<feature type="region of interest" description="Disordered" evidence="8">
    <location>
        <begin position="152"/>
        <end position="181"/>
    </location>
</feature>
<dbReference type="Pfam" id="PF09812">
    <property type="entry name" value="MRP-L28"/>
    <property type="match status" value="1"/>
</dbReference>
<keyword evidence="3" id="KW-0809">Transit peptide</keyword>
<name>A0A7S1SH10_9CHLO</name>
<dbReference type="EMBL" id="HBGG01000499">
    <property type="protein sequence ID" value="CAD9198054.1"/>
    <property type="molecule type" value="Transcribed_RNA"/>
</dbReference>
<evidence type="ECO:0000256" key="3">
    <source>
        <dbReference type="ARBA" id="ARBA00022946"/>
    </source>
</evidence>
<feature type="compositionally biased region" description="Basic and acidic residues" evidence="8">
    <location>
        <begin position="46"/>
        <end position="64"/>
    </location>
</feature>